<feature type="domain" description="N-acetyltransferase" evidence="3">
    <location>
        <begin position="2"/>
        <end position="163"/>
    </location>
</feature>
<dbReference type="RefSeq" id="WP_111000063.1">
    <property type="nucleotide sequence ID" value="NZ_QKTW01000022.1"/>
</dbReference>
<dbReference type="GO" id="GO:0016747">
    <property type="term" value="F:acyltransferase activity, transferring groups other than amino-acyl groups"/>
    <property type="evidence" value="ECO:0007669"/>
    <property type="project" value="InterPro"/>
</dbReference>
<sequence length="163" mass="18815">MQLIQAATTKDIPAIRDLSLRIWPDTYGQILSAEQLNYMLDMMYSETALLRQMEEGQQFILISEDDQPLGFAAYGKADNDITWKLHKIYVLPNIQGKGLGKKLLEYVISMVKKAGAQQLILNVNRYNKARQFYERLGFTVLREEDINIGSGYFMNDYVMQLSF</sequence>
<evidence type="ECO:0000256" key="1">
    <source>
        <dbReference type="ARBA" id="ARBA00022679"/>
    </source>
</evidence>
<keyword evidence="2" id="KW-0012">Acyltransferase</keyword>
<comment type="caution">
    <text evidence="4">The sequence shown here is derived from an EMBL/GenBank/DDBJ whole genome shotgun (WGS) entry which is preliminary data.</text>
</comment>
<dbReference type="AlphaFoldDB" id="A0A2W2B651"/>
<reference evidence="4 5" key="1">
    <citation type="submission" date="2018-06" db="EMBL/GenBank/DDBJ databases">
        <title>Mucibacter soli gen. nov., sp. nov., a new member of the family Chitinophagaceae producing mucin.</title>
        <authorList>
            <person name="Kim M.-K."/>
            <person name="Park S."/>
            <person name="Kim T.-S."/>
            <person name="Joung Y."/>
            <person name="Han J.-H."/>
            <person name="Kim S.B."/>
        </authorList>
    </citation>
    <scope>NUCLEOTIDE SEQUENCE [LARGE SCALE GENOMIC DNA]</scope>
    <source>
        <strain evidence="4 5">R1-15</strain>
    </source>
</reference>
<proteinExistence type="predicted"/>
<dbReference type="PANTHER" id="PTHR43800">
    <property type="entry name" value="PEPTIDYL-LYSINE N-ACETYLTRANSFERASE YJAB"/>
    <property type="match status" value="1"/>
</dbReference>
<dbReference type="Pfam" id="PF13673">
    <property type="entry name" value="Acetyltransf_10"/>
    <property type="match status" value="1"/>
</dbReference>
<evidence type="ECO:0000259" key="3">
    <source>
        <dbReference type="PROSITE" id="PS51186"/>
    </source>
</evidence>
<organism evidence="4 5">
    <name type="scientific">Taibaiella soli</name>
    <dbReference type="NCBI Taxonomy" id="1649169"/>
    <lineage>
        <taxon>Bacteria</taxon>
        <taxon>Pseudomonadati</taxon>
        <taxon>Bacteroidota</taxon>
        <taxon>Chitinophagia</taxon>
        <taxon>Chitinophagales</taxon>
        <taxon>Chitinophagaceae</taxon>
        <taxon>Taibaiella</taxon>
    </lineage>
</organism>
<evidence type="ECO:0000313" key="4">
    <source>
        <dbReference type="EMBL" id="PZF71689.1"/>
    </source>
</evidence>
<dbReference type="Gene3D" id="3.40.630.30">
    <property type="match status" value="1"/>
</dbReference>
<accession>A0A2W2B651</accession>
<dbReference type="InterPro" id="IPR000182">
    <property type="entry name" value="GNAT_dom"/>
</dbReference>
<keyword evidence="1 4" id="KW-0808">Transferase</keyword>
<evidence type="ECO:0000313" key="5">
    <source>
        <dbReference type="Proteomes" id="UP000248745"/>
    </source>
</evidence>
<name>A0A2W2B651_9BACT</name>
<dbReference type="Proteomes" id="UP000248745">
    <property type="component" value="Unassembled WGS sequence"/>
</dbReference>
<dbReference type="OrthoDB" id="9800604at2"/>
<dbReference type="CDD" id="cd04301">
    <property type="entry name" value="NAT_SF"/>
    <property type="match status" value="1"/>
</dbReference>
<dbReference type="EMBL" id="QKTW01000022">
    <property type="protein sequence ID" value="PZF71689.1"/>
    <property type="molecule type" value="Genomic_DNA"/>
</dbReference>
<dbReference type="SUPFAM" id="SSF55729">
    <property type="entry name" value="Acyl-CoA N-acyltransferases (Nat)"/>
    <property type="match status" value="1"/>
</dbReference>
<dbReference type="PANTHER" id="PTHR43800:SF1">
    <property type="entry name" value="PEPTIDYL-LYSINE N-ACETYLTRANSFERASE YJAB"/>
    <property type="match status" value="1"/>
</dbReference>
<dbReference type="PROSITE" id="PS51186">
    <property type="entry name" value="GNAT"/>
    <property type="match status" value="1"/>
</dbReference>
<evidence type="ECO:0000256" key="2">
    <source>
        <dbReference type="ARBA" id="ARBA00023315"/>
    </source>
</evidence>
<protein>
    <submittedName>
        <fullName evidence="4">GNAT family N-acetyltransferase</fullName>
    </submittedName>
</protein>
<dbReference type="InterPro" id="IPR016181">
    <property type="entry name" value="Acyl_CoA_acyltransferase"/>
</dbReference>
<keyword evidence="5" id="KW-1185">Reference proteome</keyword>
<gene>
    <name evidence="4" type="ORF">DN068_16605</name>
</gene>